<comment type="caution">
    <text evidence="1">The sequence shown here is derived from an EMBL/GenBank/DDBJ whole genome shotgun (WGS) entry which is preliminary data.</text>
</comment>
<dbReference type="AlphaFoldDB" id="A0AAP0BY02"/>
<protein>
    <submittedName>
        <fullName evidence="1">Uncharacterized protein</fullName>
    </submittedName>
</protein>
<gene>
    <name evidence="1" type="ORF">KSP39_PZI004855</name>
</gene>
<dbReference type="Pfam" id="PF05056">
    <property type="entry name" value="DUF674"/>
    <property type="match status" value="1"/>
</dbReference>
<name>A0AAP0BY02_9ASPA</name>
<dbReference type="InterPro" id="IPR007750">
    <property type="entry name" value="DUF674"/>
</dbReference>
<organism evidence="1 2">
    <name type="scientific">Platanthera zijinensis</name>
    <dbReference type="NCBI Taxonomy" id="2320716"/>
    <lineage>
        <taxon>Eukaryota</taxon>
        <taxon>Viridiplantae</taxon>
        <taxon>Streptophyta</taxon>
        <taxon>Embryophyta</taxon>
        <taxon>Tracheophyta</taxon>
        <taxon>Spermatophyta</taxon>
        <taxon>Magnoliopsida</taxon>
        <taxon>Liliopsida</taxon>
        <taxon>Asparagales</taxon>
        <taxon>Orchidaceae</taxon>
        <taxon>Orchidoideae</taxon>
        <taxon>Orchideae</taxon>
        <taxon>Orchidinae</taxon>
        <taxon>Platanthera</taxon>
    </lineage>
</organism>
<dbReference type="Proteomes" id="UP001418222">
    <property type="component" value="Unassembled WGS sequence"/>
</dbReference>
<evidence type="ECO:0000313" key="1">
    <source>
        <dbReference type="EMBL" id="KAK8952009.1"/>
    </source>
</evidence>
<keyword evidence="2" id="KW-1185">Reference proteome</keyword>
<dbReference type="PANTHER" id="PTHR33103">
    <property type="entry name" value="OS01G0153900 PROTEIN"/>
    <property type="match status" value="1"/>
</dbReference>
<sequence>MAKPVKLNLIVDKSCNRVIFAESDEHFVDILLSFLTLPLGSILRLTKQSMGMGSLNILSQSVQSLNSDCFSTEACRSMLLCPLNSASNLVSSLPINYDNINNLFPFCYTCSSSSCSYSRVSFYANTHCPCGGQMNNKLNFEPADAPSSKEYSSVFCNTAFKFSISDDLHVSQSSVEFSIGQLSKLDSKQRNSLESVSVDFTAENILELLKQLLVSDTPLTDVFQGVHNEKAYKIVQVIQQPLLAPSASTGKISMKLYVNKEEDTVLIAEADNDFDDLLFGFFTFPMGAVISKLGGQSGIRCMDNLYNSIEALKTAKCFRNNELIGKLLNPKLPPYFKAKNQFIKLDEEIQTQSYFTCSFASCQNSSKVGNIPFTCKHYIRVIEAYQQRSRQLYVTDPKCGSNVENSGGYMKFSRYMITDLFIRQPSSFIVITDILSEAAAKGIHARNVEIGEQEVCRI</sequence>
<evidence type="ECO:0000313" key="2">
    <source>
        <dbReference type="Proteomes" id="UP001418222"/>
    </source>
</evidence>
<proteinExistence type="predicted"/>
<reference evidence="1 2" key="1">
    <citation type="journal article" date="2022" name="Nat. Plants">
        <title>Genomes of leafy and leafless Platanthera orchids illuminate the evolution of mycoheterotrophy.</title>
        <authorList>
            <person name="Li M.H."/>
            <person name="Liu K.W."/>
            <person name="Li Z."/>
            <person name="Lu H.C."/>
            <person name="Ye Q.L."/>
            <person name="Zhang D."/>
            <person name="Wang J.Y."/>
            <person name="Li Y.F."/>
            <person name="Zhong Z.M."/>
            <person name="Liu X."/>
            <person name="Yu X."/>
            <person name="Liu D.K."/>
            <person name="Tu X.D."/>
            <person name="Liu B."/>
            <person name="Hao Y."/>
            <person name="Liao X.Y."/>
            <person name="Jiang Y.T."/>
            <person name="Sun W.H."/>
            <person name="Chen J."/>
            <person name="Chen Y.Q."/>
            <person name="Ai Y."/>
            <person name="Zhai J.W."/>
            <person name="Wu S.S."/>
            <person name="Zhou Z."/>
            <person name="Hsiao Y.Y."/>
            <person name="Wu W.L."/>
            <person name="Chen Y.Y."/>
            <person name="Lin Y.F."/>
            <person name="Hsu J.L."/>
            <person name="Li C.Y."/>
            <person name="Wang Z.W."/>
            <person name="Zhao X."/>
            <person name="Zhong W.Y."/>
            <person name="Ma X.K."/>
            <person name="Ma L."/>
            <person name="Huang J."/>
            <person name="Chen G.Z."/>
            <person name="Huang M.Z."/>
            <person name="Huang L."/>
            <person name="Peng D.H."/>
            <person name="Luo Y.B."/>
            <person name="Zou S.Q."/>
            <person name="Chen S.P."/>
            <person name="Lan S."/>
            <person name="Tsai W.C."/>
            <person name="Van de Peer Y."/>
            <person name="Liu Z.J."/>
        </authorList>
    </citation>
    <scope>NUCLEOTIDE SEQUENCE [LARGE SCALE GENOMIC DNA]</scope>
    <source>
        <strain evidence="1">Lor287</strain>
    </source>
</reference>
<accession>A0AAP0BY02</accession>
<dbReference type="EMBL" id="JBBWWQ010000003">
    <property type="protein sequence ID" value="KAK8952009.1"/>
    <property type="molecule type" value="Genomic_DNA"/>
</dbReference>
<dbReference type="PANTHER" id="PTHR33103:SF27">
    <property type="entry name" value="OS04G0594700 PROTEIN"/>
    <property type="match status" value="1"/>
</dbReference>